<sequence>MSSEICSTEMITPPGVQLSEIGRKDVRPNKGDYRNKSKIKTQSGAK</sequence>
<evidence type="ECO:0000313" key="3">
    <source>
        <dbReference type="Proteomes" id="UP000076858"/>
    </source>
</evidence>
<feature type="region of interest" description="Disordered" evidence="1">
    <location>
        <begin position="1"/>
        <end position="46"/>
    </location>
</feature>
<evidence type="ECO:0000256" key="1">
    <source>
        <dbReference type="SAM" id="MobiDB-lite"/>
    </source>
</evidence>
<feature type="compositionally biased region" description="Basic and acidic residues" evidence="1">
    <location>
        <begin position="21"/>
        <end position="35"/>
    </location>
</feature>
<name>A0A162CAT8_9CRUS</name>
<accession>A0A162CAT8</accession>
<proteinExistence type="predicted"/>
<dbReference type="Proteomes" id="UP000076858">
    <property type="component" value="Unassembled WGS sequence"/>
</dbReference>
<dbReference type="AlphaFoldDB" id="A0A162CAT8"/>
<organism evidence="2 3">
    <name type="scientific">Daphnia magna</name>
    <dbReference type="NCBI Taxonomy" id="35525"/>
    <lineage>
        <taxon>Eukaryota</taxon>
        <taxon>Metazoa</taxon>
        <taxon>Ecdysozoa</taxon>
        <taxon>Arthropoda</taxon>
        <taxon>Crustacea</taxon>
        <taxon>Branchiopoda</taxon>
        <taxon>Diplostraca</taxon>
        <taxon>Cladocera</taxon>
        <taxon>Anomopoda</taxon>
        <taxon>Daphniidae</taxon>
        <taxon>Daphnia</taxon>
    </lineage>
</organism>
<reference evidence="2 3" key="1">
    <citation type="submission" date="2016-03" db="EMBL/GenBank/DDBJ databases">
        <title>EvidentialGene: Evidence-directed Construction of Genes on Genomes.</title>
        <authorList>
            <person name="Gilbert D.G."/>
            <person name="Choi J.-H."/>
            <person name="Mockaitis K."/>
            <person name="Colbourne J."/>
            <person name="Pfrender M."/>
        </authorList>
    </citation>
    <scope>NUCLEOTIDE SEQUENCE [LARGE SCALE GENOMIC DNA]</scope>
    <source>
        <strain evidence="2 3">Xinb3</strain>
        <tissue evidence="2">Complete organism</tissue>
    </source>
</reference>
<gene>
    <name evidence="2" type="ORF">APZ42_021246</name>
</gene>
<feature type="compositionally biased region" description="Polar residues" evidence="1">
    <location>
        <begin position="1"/>
        <end position="10"/>
    </location>
</feature>
<keyword evidence="3" id="KW-1185">Reference proteome</keyword>
<dbReference type="EMBL" id="LRGB01001058">
    <property type="protein sequence ID" value="KZS13582.1"/>
    <property type="molecule type" value="Genomic_DNA"/>
</dbReference>
<protein>
    <submittedName>
        <fullName evidence="2">Uncharacterized protein</fullName>
    </submittedName>
</protein>
<evidence type="ECO:0000313" key="2">
    <source>
        <dbReference type="EMBL" id="KZS13582.1"/>
    </source>
</evidence>
<comment type="caution">
    <text evidence="2">The sequence shown here is derived from an EMBL/GenBank/DDBJ whole genome shotgun (WGS) entry which is preliminary data.</text>
</comment>